<dbReference type="PROSITE" id="PS51257">
    <property type="entry name" value="PROKAR_LIPOPROTEIN"/>
    <property type="match status" value="1"/>
</dbReference>
<keyword evidence="7" id="KW-1185">Reference proteome</keyword>
<feature type="domain" description="Cytochrome c" evidence="5">
    <location>
        <begin position="890"/>
        <end position="1022"/>
    </location>
</feature>
<dbReference type="PROSITE" id="PS51007">
    <property type="entry name" value="CYTC"/>
    <property type="match status" value="1"/>
</dbReference>
<dbReference type="Pfam" id="PF00034">
    <property type="entry name" value="Cytochrom_C"/>
    <property type="match status" value="1"/>
</dbReference>
<protein>
    <submittedName>
        <fullName evidence="6">Putative membrane-bound dehydrogenase domain-containing protein</fullName>
    </submittedName>
</protein>
<name>A0A1T4TVX0_9BACT</name>
<dbReference type="InterPro" id="IPR011989">
    <property type="entry name" value="ARM-like"/>
</dbReference>
<keyword evidence="1 4" id="KW-0349">Heme</keyword>
<accession>A0A1T4TVX0</accession>
<dbReference type="InterPro" id="IPR036909">
    <property type="entry name" value="Cyt_c-like_dom_sf"/>
</dbReference>
<dbReference type="InterPro" id="IPR009056">
    <property type="entry name" value="Cyt_c-like_dom"/>
</dbReference>
<evidence type="ECO:0000313" key="6">
    <source>
        <dbReference type="EMBL" id="SKA44478.1"/>
    </source>
</evidence>
<evidence type="ECO:0000256" key="3">
    <source>
        <dbReference type="ARBA" id="ARBA00023004"/>
    </source>
</evidence>
<dbReference type="EMBL" id="FUWZ01000006">
    <property type="protein sequence ID" value="SKA44478.1"/>
    <property type="molecule type" value="Genomic_DNA"/>
</dbReference>
<dbReference type="PANTHER" id="PTHR33546">
    <property type="entry name" value="LARGE, MULTIFUNCTIONAL SECRETED PROTEIN-RELATED"/>
    <property type="match status" value="1"/>
</dbReference>
<dbReference type="Gene3D" id="1.10.760.10">
    <property type="entry name" value="Cytochrome c-like domain"/>
    <property type="match status" value="1"/>
</dbReference>
<dbReference type="Gene3D" id="2.120.10.30">
    <property type="entry name" value="TolB, C-terminal domain"/>
    <property type="match status" value="1"/>
</dbReference>
<dbReference type="PANTHER" id="PTHR33546:SF1">
    <property type="entry name" value="LARGE, MULTIFUNCTIONAL SECRETED PROTEIN"/>
    <property type="match status" value="1"/>
</dbReference>
<dbReference type="NCBIfam" id="TIGR02604">
    <property type="entry name" value="Piru_Ver_Nterm"/>
    <property type="match status" value="1"/>
</dbReference>
<dbReference type="GO" id="GO:0009055">
    <property type="term" value="F:electron transfer activity"/>
    <property type="evidence" value="ECO:0007669"/>
    <property type="project" value="InterPro"/>
</dbReference>
<dbReference type="InterPro" id="IPR011030">
    <property type="entry name" value="Lipovitellin_superhlx_dom"/>
</dbReference>
<dbReference type="InterPro" id="IPR013428">
    <property type="entry name" value="Membrane-bound_put_N"/>
</dbReference>
<dbReference type="Proteomes" id="UP000190367">
    <property type="component" value="Unassembled WGS sequence"/>
</dbReference>
<dbReference type="SUPFAM" id="SSF50952">
    <property type="entry name" value="Soluble quinoprotein glucose dehydrogenase"/>
    <property type="match status" value="1"/>
</dbReference>
<dbReference type="InterPro" id="IPR016024">
    <property type="entry name" value="ARM-type_fold"/>
</dbReference>
<dbReference type="InterPro" id="IPR011042">
    <property type="entry name" value="6-blade_b-propeller_TolB-like"/>
</dbReference>
<sequence>MNRGIKVWLTGIGIMVMIAACNQQGPKKENTQLPVSDNEDVARYMESFKGVGALTDSSQPTLPKETLKHFKYPDDLALDLVLSEPQVVQPVELSFDHRGRLWVVQYHQYPFPQGLKVVSIDNYLRVKFDKVPAAPPAGVKGADKITVFEDTDGDGVYDKSTDAIQGLNIATSVVTGRGKIWVLNPPYLLAYPDADNDGMPDGNPEVHLQGFGLEDTHAVANSLRWGPDGWLYGAQGSTTTADISSAVSKHVAFQGQAIWRYNIDTKVFEVFAEGGGNTFNVEFDSKGRLYSGDNGYDRGPNFKQGAYYQKSLGKHGPYTNAYTFGNLPGMKLTGERKRFTHSLIRYEETSLPERYKGKMIALNPLLNYVQLTRLEPAGSTFSNVDEEKIIKTDDRWFRPVNIKAGPDGNVYIADWYDSRLSHVDPHDTWHKTSGRVYRLRSKAHTPVPPKFDLSKYSGGQLIQLLKGENKWFRQQAQLQFANRKDKSFLPELLPLLQSGDGQIALEALWAINGSGGWSDEVAFIALGHKDPYVRNWAVRLSGDGGAVSPLVAKRLVRLAASEQDPEVRSQIASTAKRLKGDLAVSLIEGLLKSNDDEKDADIPLLTWWAIEASAETDRDRVLAMFRHPPLWQRKTVQQTILKRLVQRYTMAGGEANFAAVARLIEMAPSRQVAKLLIDGLREGLRGRDLVGLSPALTRAIQPYQNELFGGPLALGLRQGDPKVVDQALKVVGDSKADMQHRLAYIKIMGETGQERAVPVLLKVVGAGSASGALKQTAIQALQYFDNPEIGSNVVAAYPQYRGDEGVRNAAIDLVSSRGVWANAFLDAIEKTKVISQGDVTEAAARRFKLLKDPQMGERVNRLWPSVKLATSEEKNESIARYVKIIKSGSGNMEKGKVLFANNCGACHRLFDGGGTIGPELTGYDRNNINSMLLNIIDPNADIREGYVIHRVVTTDGRTLEGKIVSRNGDAITLQPVGGKDIVLSAGRIKEMKAQQVSVMPERILDHLSDQEVRDIFAYIMKK</sequence>
<dbReference type="AlphaFoldDB" id="A0A1T4TVX0"/>
<dbReference type="GO" id="GO:0020037">
    <property type="term" value="F:heme binding"/>
    <property type="evidence" value="ECO:0007669"/>
    <property type="project" value="InterPro"/>
</dbReference>
<evidence type="ECO:0000259" key="5">
    <source>
        <dbReference type="PROSITE" id="PS51007"/>
    </source>
</evidence>
<reference evidence="7" key="1">
    <citation type="submission" date="2017-02" db="EMBL/GenBank/DDBJ databases">
        <authorList>
            <person name="Varghese N."/>
            <person name="Submissions S."/>
        </authorList>
    </citation>
    <scope>NUCLEOTIDE SEQUENCE [LARGE SCALE GENOMIC DNA]</scope>
    <source>
        <strain evidence="7">DSM 22224</strain>
    </source>
</reference>
<dbReference type="RefSeq" id="WP_078672753.1">
    <property type="nucleotide sequence ID" value="NZ_FUWZ01000006.1"/>
</dbReference>
<keyword evidence="2 4" id="KW-0479">Metal-binding</keyword>
<keyword evidence="3 4" id="KW-0408">Iron</keyword>
<dbReference type="InterPro" id="IPR013427">
    <property type="entry name" value="Haem-bd_dom_put"/>
</dbReference>
<proteinExistence type="predicted"/>
<evidence type="ECO:0000256" key="4">
    <source>
        <dbReference type="PROSITE-ProRule" id="PRU00433"/>
    </source>
</evidence>
<evidence type="ECO:0000313" key="7">
    <source>
        <dbReference type="Proteomes" id="UP000190367"/>
    </source>
</evidence>
<dbReference type="OrthoDB" id="9808161at2"/>
<dbReference type="Pfam" id="PF23500">
    <property type="entry name" value="DUF7133"/>
    <property type="match status" value="1"/>
</dbReference>
<evidence type="ECO:0000256" key="2">
    <source>
        <dbReference type="ARBA" id="ARBA00022723"/>
    </source>
</evidence>
<dbReference type="SUPFAM" id="SSF48431">
    <property type="entry name" value="Lipovitellin-phosvitin complex, superhelical domain"/>
    <property type="match status" value="1"/>
</dbReference>
<dbReference type="SUPFAM" id="SSF48371">
    <property type="entry name" value="ARM repeat"/>
    <property type="match status" value="1"/>
</dbReference>
<dbReference type="InterPro" id="IPR011041">
    <property type="entry name" value="Quinoprot_gluc/sorb_DH_b-prop"/>
</dbReference>
<dbReference type="NCBIfam" id="TIGR02603">
    <property type="entry name" value="CxxCH_TIGR02603"/>
    <property type="match status" value="1"/>
</dbReference>
<dbReference type="Gene3D" id="1.25.10.10">
    <property type="entry name" value="Leucine-rich Repeat Variant"/>
    <property type="match status" value="2"/>
</dbReference>
<organism evidence="6 7">
    <name type="scientific">Chitinophaga eiseniae</name>
    <dbReference type="NCBI Taxonomy" id="634771"/>
    <lineage>
        <taxon>Bacteria</taxon>
        <taxon>Pseudomonadati</taxon>
        <taxon>Bacteroidota</taxon>
        <taxon>Chitinophagia</taxon>
        <taxon>Chitinophagales</taxon>
        <taxon>Chitinophagaceae</taxon>
        <taxon>Chitinophaga</taxon>
    </lineage>
</organism>
<gene>
    <name evidence="6" type="ORF">SAMN04488128_106413</name>
</gene>
<dbReference type="STRING" id="634771.SAMN04488128_106413"/>
<dbReference type="GO" id="GO:0046872">
    <property type="term" value="F:metal ion binding"/>
    <property type="evidence" value="ECO:0007669"/>
    <property type="project" value="UniProtKB-KW"/>
</dbReference>
<dbReference type="SUPFAM" id="SSF46626">
    <property type="entry name" value="Cytochrome c"/>
    <property type="match status" value="1"/>
</dbReference>
<evidence type="ECO:0000256" key="1">
    <source>
        <dbReference type="ARBA" id="ARBA00022617"/>
    </source>
</evidence>
<dbReference type="InterPro" id="IPR055557">
    <property type="entry name" value="DUF7133"/>
</dbReference>